<evidence type="ECO:0008006" key="5">
    <source>
        <dbReference type="Google" id="ProtNLM"/>
    </source>
</evidence>
<evidence type="ECO:0000313" key="3">
    <source>
        <dbReference type="EMBL" id="GMI40351.1"/>
    </source>
</evidence>
<comment type="caution">
    <text evidence="3">The sequence shown here is derived from an EMBL/GenBank/DDBJ whole genome shotgun (WGS) entry which is preliminary data.</text>
</comment>
<name>A0ABQ6N5M2_9STRA</name>
<evidence type="ECO:0000313" key="4">
    <source>
        <dbReference type="Proteomes" id="UP001165060"/>
    </source>
</evidence>
<dbReference type="PANTHER" id="PTHR43215:SF14">
    <property type="entry name" value="RADIAL SPOKE HEAD 1 HOMOLOG"/>
    <property type="match status" value="1"/>
</dbReference>
<dbReference type="Gene3D" id="2.20.110.10">
    <property type="entry name" value="Histone H3 K4-specific methyltransferase SET7/9 N-terminal domain"/>
    <property type="match status" value="3"/>
</dbReference>
<feature type="compositionally biased region" description="Low complexity" evidence="2">
    <location>
        <begin position="143"/>
        <end position="152"/>
    </location>
</feature>
<protein>
    <recommendedName>
        <fullName evidence="5">MORN repeat-containing protein</fullName>
    </recommendedName>
</protein>
<evidence type="ECO:0000256" key="1">
    <source>
        <dbReference type="ARBA" id="ARBA00022737"/>
    </source>
</evidence>
<keyword evidence="4" id="KW-1185">Reference proteome</keyword>
<reference evidence="3 4" key="1">
    <citation type="journal article" date="2023" name="Commun. Biol.">
        <title>Genome analysis of Parmales, the sister group of diatoms, reveals the evolutionary specialization of diatoms from phago-mixotrophs to photoautotrophs.</title>
        <authorList>
            <person name="Ban H."/>
            <person name="Sato S."/>
            <person name="Yoshikawa S."/>
            <person name="Yamada K."/>
            <person name="Nakamura Y."/>
            <person name="Ichinomiya M."/>
            <person name="Sato N."/>
            <person name="Blanc-Mathieu R."/>
            <person name="Endo H."/>
            <person name="Kuwata A."/>
            <person name="Ogata H."/>
        </authorList>
    </citation>
    <scope>NUCLEOTIDE SEQUENCE [LARGE SCALE GENOMIC DNA]</scope>
</reference>
<accession>A0ABQ6N5M2</accession>
<dbReference type="InterPro" id="IPR003409">
    <property type="entry name" value="MORN"/>
</dbReference>
<dbReference type="SUPFAM" id="SSF82185">
    <property type="entry name" value="Histone H3 K4-specific methyltransferase SET7/9 N-terminal domain"/>
    <property type="match status" value="2"/>
</dbReference>
<feature type="region of interest" description="Disordered" evidence="2">
    <location>
        <begin position="134"/>
        <end position="179"/>
    </location>
</feature>
<keyword evidence="1" id="KW-0677">Repeat</keyword>
<feature type="non-terminal residue" evidence="3">
    <location>
        <position position="1"/>
    </location>
</feature>
<dbReference type="PANTHER" id="PTHR43215">
    <property type="entry name" value="RADIAL SPOKE HEAD 1 HOMOLOG"/>
    <property type="match status" value="1"/>
</dbReference>
<proteinExistence type="predicted"/>
<dbReference type="EMBL" id="BRYB01000928">
    <property type="protein sequence ID" value="GMI40351.1"/>
    <property type="molecule type" value="Genomic_DNA"/>
</dbReference>
<dbReference type="Pfam" id="PF02493">
    <property type="entry name" value="MORN"/>
    <property type="match status" value="9"/>
</dbReference>
<gene>
    <name evidence="3" type="ORF">TeGR_g2856</name>
</gene>
<sequence length="509" mass="54505">STFAAPPYLDAGALSPSTTPAGGSYRGYFQNAPKKAGRVAERFLLYFDASSGAGVRVRGAGQNKFGAFTLGGSLDPATGRLSVTRTYVPYKFLGAPAAVLSLSHSPHRAKPRPPDEVPPVIGAGDKIVTRKKRMTWQRDDGADPWADPAAAPRGRRADGGGGEGPRPAKRAPQQGGVASAALARGGEQAHYALNPYSDPAFTGAYPSFSAMSAANPSLRPHFPFPRPNPATRLPPPREIEEGMYRSKKAHFRGPGGGEVYEGGLLNGKRHGLGTMLYRNGNAYRGGWKADKEHGRGTLYGADMAVLFEGEFFAGKIMGAGTMSYADGSKYQGDFNNNTRSGFGRLTFASGAVYAGEFKEGMFWGRGRLTWAESGNYYDGEWLNGQRHGKGLLELSGKDGEAFSYNGSWIRDVMEGRGTAKYADGSVFDGQFIRGRREGRGTVEWANGACYEGRFRHDQIEGVGTCSITKCVVDGREGDKSVENLSFIIPICVSDLENIHQKAGFTSAGC</sequence>
<dbReference type="SMART" id="SM00698">
    <property type="entry name" value="MORN"/>
    <property type="match status" value="9"/>
</dbReference>
<organism evidence="3 4">
    <name type="scientific">Tetraparma gracilis</name>
    <dbReference type="NCBI Taxonomy" id="2962635"/>
    <lineage>
        <taxon>Eukaryota</taxon>
        <taxon>Sar</taxon>
        <taxon>Stramenopiles</taxon>
        <taxon>Ochrophyta</taxon>
        <taxon>Bolidophyceae</taxon>
        <taxon>Parmales</taxon>
        <taxon>Triparmaceae</taxon>
        <taxon>Tetraparma</taxon>
    </lineage>
</organism>
<dbReference type="Proteomes" id="UP001165060">
    <property type="component" value="Unassembled WGS sequence"/>
</dbReference>
<evidence type="ECO:0000256" key="2">
    <source>
        <dbReference type="SAM" id="MobiDB-lite"/>
    </source>
</evidence>